<dbReference type="InterPro" id="IPR036390">
    <property type="entry name" value="WH_DNA-bd_sf"/>
</dbReference>
<dbReference type="CDD" id="cd07377">
    <property type="entry name" value="WHTH_GntR"/>
    <property type="match status" value="1"/>
</dbReference>
<accession>A0A5N0V3Y1</accession>
<dbReference type="SMART" id="SM00345">
    <property type="entry name" value="HTH_GNTR"/>
    <property type="match status" value="1"/>
</dbReference>
<dbReference type="InterPro" id="IPR000524">
    <property type="entry name" value="Tscrpt_reg_HTH_GntR"/>
</dbReference>
<dbReference type="Proteomes" id="UP000319769">
    <property type="component" value="Unassembled WGS sequence"/>
</dbReference>
<dbReference type="PANTHER" id="PTHR43537:SF5">
    <property type="entry name" value="UXU OPERON TRANSCRIPTIONAL REGULATOR"/>
    <property type="match status" value="1"/>
</dbReference>
<dbReference type="SUPFAM" id="SSF46785">
    <property type="entry name" value="Winged helix' DNA-binding domain"/>
    <property type="match status" value="1"/>
</dbReference>
<dbReference type="Pfam" id="PF07729">
    <property type="entry name" value="FCD"/>
    <property type="match status" value="1"/>
</dbReference>
<dbReference type="InterPro" id="IPR011711">
    <property type="entry name" value="GntR_C"/>
</dbReference>
<proteinExistence type="predicted"/>
<dbReference type="Gene3D" id="1.20.120.530">
    <property type="entry name" value="GntR ligand-binding domain-like"/>
    <property type="match status" value="1"/>
</dbReference>
<dbReference type="InterPro" id="IPR008920">
    <property type="entry name" value="TF_FadR/GntR_C"/>
</dbReference>
<gene>
    <name evidence="5" type="ORF">FPZ12_019395</name>
</gene>
<dbReference type="AlphaFoldDB" id="A0A5N0V3Y1"/>
<dbReference type="SUPFAM" id="SSF48008">
    <property type="entry name" value="GntR ligand-binding domain-like"/>
    <property type="match status" value="1"/>
</dbReference>
<dbReference type="Gene3D" id="1.10.10.10">
    <property type="entry name" value="Winged helix-like DNA-binding domain superfamily/Winged helix DNA-binding domain"/>
    <property type="match status" value="1"/>
</dbReference>
<name>A0A5N0V3Y1_9PSEU</name>
<comment type="caution">
    <text evidence="5">The sequence shown here is derived from an EMBL/GenBank/DDBJ whole genome shotgun (WGS) entry which is preliminary data.</text>
</comment>
<evidence type="ECO:0000256" key="2">
    <source>
        <dbReference type="ARBA" id="ARBA00023125"/>
    </source>
</evidence>
<keyword evidence="6" id="KW-1185">Reference proteome</keyword>
<evidence type="ECO:0000256" key="1">
    <source>
        <dbReference type="ARBA" id="ARBA00023015"/>
    </source>
</evidence>
<dbReference type="Pfam" id="PF00392">
    <property type="entry name" value="GntR"/>
    <property type="match status" value="1"/>
</dbReference>
<evidence type="ECO:0000256" key="3">
    <source>
        <dbReference type="ARBA" id="ARBA00023163"/>
    </source>
</evidence>
<keyword evidence="3" id="KW-0804">Transcription</keyword>
<keyword evidence="2" id="KW-0238">DNA-binding</keyword>
<dbReference type="InterPro" id="IPR036388">
    <property type="entry name" value="WH-like_DNA-bd_sf"/>
</dbReference>
<reference evidence="5" key="1">
    <citation type="submission" date="2019-09" db="EMBL/GenBank/DDBJ databases">
        <authorList>
            <person name="Teo W.F.A."/>
            <person name="Duangmal K."/>
        </authorList>
    </citation>
    <scope>NUCLEOTIDE SEQUENCE [LARGE SCALE GENOMIC DNA]</scope>
    <source>
        <strain evidence="5">K81G1</strain>
    </source>
</reference>
<dbReference type="SMART" id="SM00895">
    <property type="entry name" value="FCD"/>
    <property type="match status" value="1"/>
</dbReference>
<protein>
    <submittedName>
        <fullName evidence="5">FadR family transcriptional regulator</fullName>
    </submittedName>
</protein>
<dbReference type="EMBL" id="VMNW02000027">
    <property type="protein sequence ID" value="KAA9159795.1"/>
    <property type="molecule type" value="Genomic_DNA"/>
</dbReference>
<evidence type="ECO:0000259" key="4">
    <source>
        <dbReference type="PROSITE" id="PS50949"/>
    </source>
</evidence>
<dbReference type="OrthoDB" id="4535513at2"/>
<feature type="domain" description="HTH gntR-type" evidence="4">
    <location>
        <begin position="8"/>
        <end position="80"/>
    </location>
</feature>
<organism evidence="5 6">
    <name type="scientific">Amycolatopsis acidicola</name>
    <dbReference type="NCBI Taxonomy" id="2596893"/>
    <lineage>
        <taxon>Bacteria</taxon>
        <taxon>Bacillati</taxon>
        <taxon>Actinomycetota</taxon>
        <taxon>Actinomycetes</taxon>
        <taxon>Pseudonocardiales</taxon>
        <taxon>Pseudonocardiaceae</taxon>
        <taxon>Amycolatopsis</taxon>
    </lineage>
</organism>
<dbReference type="GO" id="GO:0003700">
    <property type="term" value="F:DNA-binding transcription factor activity"/>
    <property type="evidence" value="ECO:0007669"/>
    <property type="project" value="InterPro"/>
</dbReference>
<dbReference type="PRINTS" id="PR00035">
    <property type="entry name" value="HTHGNTR"/>
</dbReference>
<dbReference type="RefSeq" id="WP_144746767.1">
    <property type="nucleotide sequence ID" value="NZ_VMNW02000027.1"/>
</dbReference>
<evidence type="ECO:0000313" key="5">
    <source>
        <dbReference type="EMBL" id="KAA9159795.1"/>
    </source>
</evidence>
<dbReference type="PANTHER" id="PTHR43537">
    <property type="entry name" value="TRANSCRIPTIONAL REGULATOR, GNTR FAMILY"/>
    <property type="match status" value="1"/>
</dbReference>
<dbReference type="GO" id="GO:0003677">
    <property type="term" value="F:DNA binding"/>
    <property type="evidence" value="ECO:0007669"/>
    <property type="project" value="UniProtKB-KW"/>
</dbReference>
<dbReference type="PROSITE" id="PS50949">
    <property type="entry name" value="HTH_GNTR"/>
    <property type="match status" value="1"/>
</dbReference>
<sequence length="265" mass="29204">MTNAPRGRVTQRRIAETVAAELRTRILAGTEDYRLPTQDQLVKDFGVSYPSVREALRILETEGLVTVRRGNVGGAEVHRPDEWSAAYHLGLALQGARVTLGDLAASLRMLEPLCAAECARREDRAETVVPALTANIEASLAVVGDGVAFTQTAREFHELVVEHTPTATVRYVIRSLVTLWSAQEEAWAERITRRGGYPSEAEAQEAVRTHRRIAQKIAAGRATEAERLYRKHLVATQAIVLDRFDDGIVNASSAMQALRGQRSQL</sequence>
<keyword evidence="1" id="KW-0805">Transcription regulation</keyword>
<evidence type="ECO:0000313" key="6">
    <source>
        <dbReference type="Proteomes" id="UP000319769"/>
    </source>
</evidence>